<keyword evidence="2" id="KW-1185">Reference proteome</keyword>
<proteinExistence type="predicted"/>
<dbReference type="Proteomes" id="UP001427805">
    <property type="component" value="Unassembled WGS sequence"/>
</dbReference>
<comment type="caution">
    <text evidence="1">The sequence shown here is derived from an EMBL/GenBank/DDBJ whole genome shotgun (WGS) entry which is preliminary data.</text>
</comment>
<evidence type="ECO:0000313" key="2">
    <source>
        <dbReference type="Proteomes" id="UP001427805"/>
    </source>
</evidence>
<sequence length="128" mass="15123">MSKDELVLRSYLGVVPSVSSLTCEGFFAFRRNIDFHIMYIRLSGSFHRFYFDDGELFWDEGGWPDADSELGEGEEYEDLTDIIKVRGRQIHYIENNNLVFRITFTDGYEFLFKYSVEHDAMQLQFFAL</sequence>
<name>A0ABV0BCV4_9SPHN</name>
<evidence type="ECO:0000313" key="1">
    <source>
        <dbReference type="EMBL" id="MEN3749077.1"/>
    </source>
</evidence>
<accession>A0ABV0BCV4</accession>
<dbReference type="RefSeq" id="WP_346248119.1">
    <property type="nucleotide sequence ID" value="NZ_JBDIZK010000012.1"/>
</dbReference>
<reference evidence="1 2" key="1">
    <citation type="submission" date="2024-05" db="EMBL/GenBank/DDBJ databases">
        <title>Sphingomonas sp. HF-S3 16S ribosomal RNA gene Genome sequencing and assembly.</title>
        <authorList>
            <person name="Lee H."/>
        </authorList>
    </citation>
    <scope>NUCLEOTIDE SEQUENCE [LARGE SCALE GENOMIC DNA]</scope>
    <source>
        <strain evidence="1 2">HF-S3</strain>
    </source>
</reference>
<protein>
    <recommendedName>
        <fullName evidence="3">DUF5348 domain-containing protein</fullName>
    </recommendedName>
</protein>
<evidence type="ECO:0008006" key="3">
    <source>
        <dbReference type="Google" id="ProtNLM"/>
    </source>
</evidence>
<organism evidence="1 2">
    <name type="scientific">Sphingomonas rustica</name>
    <dbReference type="NCBI Taxonomy" id="3103142"/>
    <lineage>
        <taxon>Bacteria</taxon>
        <taxon>Pseudomonadati</taxon>
        <taxon>Pseudomonadota</taxon>
        <taxon>Alphaproteobacteria</taxon>
        <taxon>Sphingomonadales</taxon>
        <taxon>Sphingomonadaceae</taxon>
        <taxon>Sphingomonas</taxon>
    </lineage>
</organism>
<gene>
    <name evidence="1" type="ORF">TPR58_18025</name>
</gene>
<dbReference type="EMBL" id="JBDIZK010000012">
    <property type="protein sequence ID" value="MEN3749077.1"/>
    <property type="molecule type" value="Genomic_DNA"/>
</dbReference>